<dbReference type="EMBL" id="JAGSYN010000049">
    <property type="protein sequence ID" value="KAG7665484.1"/>
    <property type="molecule type" value="Genomic_DNA"/>
</dbReference>
<feature type="region of interest" description="Disordered" evidence="1">
    <location>
        <begin position="91"/>
        <end position="149"/>
    </location>
</feature>
<evidence type="ECO:0000256" key="1">
    <source>
        <dbReference type="SAM" id="MobiDB-lite"/>
    </source>
</evidence>
<feature type="compositionally biased region" description="Low complexity" evidence="1">
    <location>
        <begin position="284"/>
        <end position="294"/>
    </location>
</feature>
<gene>
    <name evidence="2" type="ORF">J8A68_000886</name>
</gene>
<accession>A0A8J5QQB5</accession>
<feature type="compositionally biased region" description="Acidic residues" evidence="1">
    <location>
        <begin position="295"/>
        <end position="307"/>
    </location>
</feature>
<feature type="compositionally biased region" description="Polar residues" evidence="1">
    <location>
        <begin position="104"/>
        <end position="119"/>
    </location>
</feature>
<feature type="compositionally biased region" description="Low complexity" evidence="1">
    <location>
        <begin position="221"/>
        <end position="234"/>
    </location>
</feature>
<reference evidence="2 3" key="1">
    <citation type="journal article" date="2021" name="DNA Res.">
        <title>Genome analysis of Candida subhashii reveals its hybrid nature and dual mitochondrial genome conformations.</title>
        <authorList>
            <person name="Mixao V."/>
            <person name="Hegedusova E."/>
            <person name="Saus E."/>
            <person name="Pryszcz L.P."/>
            <person name="Cillingova A."/>
            <person name="Nosek J."/>
            <person name="Gabaldon T."/>
        </authorList>
    </citation>
    <scope>NUCLEOTIDE SEQUENCE [LARGE SCALE GENOMIC DNA]</scope>
    <source>
        <strain evidence="2 3">CBS 10753</strain>
    </source>
</reference>
<feature type="compositionally biased region" description="Polar residues" evidence="1">
    <location>
        <begin position="177"/>
        <end position="198"/>
    </location>
</feature>
<dbReference type="RefSeq" id="XP_049265716.1">
    <property type="nucleotide sequence ID" value="XM_049410608.1"/>
</dbReference>
<comment type="caution">
    <text evidence="2">The sequence shown here is derived from an EMBL/GenBank/DDBJ whole genome shotgun (WGS) entry which is preliminary data.</text>
</comment>
<organism evidence="2 3">
    <name type="scientific">[Candida] subhashii</name>
    <dbReference type="NCBI Taxonomy" id="561895"/>
    <lineage>
        <taxon>Eukaryota</taxon>
        <taxon>Fungi</taxon>
        <taxon>Dikarya</taxon>
        <taxon>Ascomycota</taxon>
        <taxon>Saccharomycotina</taxon>
        <taxon>Pichiomycetes</taxon>
        <taxon>Debaryomycetaceae</taxon>
        <taxon>Spathaspora</taxon>
    </lineage>
</organism>
<feature type="compositionally biased region" description="Polar residues" evidence="1">
    <location>
        <begin position="207"/>
        <end position="220"/>
    </location>
</feature>
<evidence type="ECO:0000313" key="2">
    <source>
        <dbReference type="EMBL" id="KAG7665484.1"/>
    </source>
</evidence>
<feature type="compositionally biased region" description="Low complexity" evidence="1">
    <location>
        <begin position="241"/>
        <end position="261"/>
    </location>
</feature>
<dbReference type="GeneID" id="73467687"/>
<feature type="region of interest" description="Disordered" evidence="1">
    <location>
        <begin position="177"/>
        <end position="338"/>
    </location>
</feature>
<proteinExistence type="predicted"/>
<dbReference type="AlphaFoldDB" id="A0A8J5QQB5"/>
<feature type="compositionally biased region" description="Basic and acidic residues" evidence="1">
    <location>
        <begin position="133"/>
        <end position="149"/>
    </location>
</feature>
<keyword evidence="3" id="KW-1185">Reference proteome</keyword>
<sequence length="338" mass="37689">MQYRFVDNYHVHVDKNTSKVFKPFAQPIRIELLIALSDKITPTKSKKSTQSTIEFISHLNHCGLCKTTNHSRFRCPHNSCVICHQIDHTGPKCPDRLKKRSNNDEQPSNDTRENLNGNASETTEDDSTSETTHQSHNEQPKKNVTIDETQNKHYTIPDADGFQRPLSANEKKALLREQQNTNGPAKSQQTATKPNNGPKTILKRNAHSTTLPPSETNQQPSENNTTTNTVSSTEPLVSQWSETNINNNNHNSEPSTSSTTSGHENDSDDSNDLDYKISEDTDNSSDNSYNSSNDSMDDDVEMEEEGLPESGNLPAHHSSTDPPEGSMDLDPTTTPNQY</sequence>
<dbReference type="Proteomes" id="UP000694255">
    <property type="component" value="Unassembled WGS sequence"/>
</dbReference>
<protein>
    <submittedName>
        <fullName evidence="2">Uncharacterized protein</fullName>
    </submittedName>
</protein>
<evidence type="ECO:0000313" key="3">
    <source>
        <dbReference type="Proteomes" id="UP000694255"/>
    </source>
</evidence>
<name>A0A8J5QQB5_9ASCO</name>